<organism evidence="1 2">
    <name type="scientific">Thalassotalea euphylliae</name>
    <dbReference type="NCBI Taxonomy" id="1655234"/>
    <lineage>
        <taxon>Bacteria</taxon>
        <taxon>Pseudomonadati</taxon>
        <taxon>Pseudomonadota</taxon>
        <taxon>Gammaproteobacteria</taxon>
        <taxon>Alteromonadales</taxon>
        <taxon>Colwelliaceae</taxon>
        <taxon>Thalassotalea</taxon>
    </lineage>
</organism>
<dbReference type="CDD" id="cd09739">
    <property type="entry name" value="Cas6_I-F"/>
    <property type="match status" value="1"/>
</dbReference>
<dbReference type="Pfam" id="PF09618">
    <property type="entry name" value="Cas_Csy4"/>
    <property type="match status" value="1"/>
</dbReference>
<evidence type="ECO:0000313" key="1">
    <source>
        <dbReference type="EMBL" id="REL26549.1"/>
    </source>
</evidence>
<dbReference type="AlphaFoldDB" id="A0A3E0TPS9"/>
<proteinExistence type="predicted"/>
<comment type="caution">
    <text evidence="1">The sequence shown here is derived from an EMBL/GenBank/DDBJ whole genome shotgun (WGS) entry which is preliminary data.</text>
</comment>
<dbReference type="GO" id="GO:0004519">
    <property type="term" value="F:endonuclease activity"/>
    <property type="evidence" value="ECO:0007669"/>
    <property type="project" value="InterPro"/>
</dbReference>
<dbReference type="EMBL" id="QUOU01000001">
    <property type="protein sequence ID" value="REL26549.1"/>
    <property type="molecule type" value="Genomic_DNA"/>
</dbReference>
<reference evidence="1 2" key="1">
    <citation type="submission" date="2018-08" db="EMBL/GenBank/DDBJ databases">
        <title>Thalassotalea euphylliae genome.</title>
        <authorList>
            <person name="Summers S."/>
            <person name="Rice S.A."/>
            <person name="Freckelton M.L."/>
            <person name="Nedved B.T."/>
            <person name="Hadfield M.G."/>
        </authorList>
    </citation>
    <scope>NUCLEOTIDE SEQUENCE [LARGE SCALE GENOMIC DNA]</scope>
    <source>
        <strain evidence="1 2">H1</strain>
    </source>
</reference>
<dbReference type="GO" id="GO:0043571">
    <property type="term" value="P:maintenance of CRISPR repeat elements"/>
    <property type="evidence" value="ECO:0007669"/>
    <property type="project" value="InterPro"/>
</dbReference>
<sequence length="185" mass="20932">MDHYIDIKLMPDAEMPENVLMNKVYTKLHKVLFDFNADNIGVSFPEYRIKLGKLLRLHGDLAILNDLQGTDWLGGLGRGYCKVSSILPVPIDAKHRTVSRKQTTMSQAKLRRLKARGSISSAAEEKAYIAKMFTQGIDNPYLELESGSNGHKHRRFIQFGELTDQPIAGKFDHFGLSKLATIPWF</sequence>
<dbReference type="OrthoDB" id="259831at2"/>
<dbReference type="Proteomes" id="UP000256478">
    <property type="component" value="Unassembled WGS sequence"/>
</dbReference>
<gene>
    <name evidence="1" type="primary">cas6f</name>
    <name evidence="1" type="ORF">DXX93_08125</name>
</gene>
<dbReference type="NCBIfam" id="TIGR02563">
    <property type="entry name" value="cas_Csy4"/>
    <property type="match status" value="1"/>
</dbReference>
<accession>A0A3E0TPS9</accession>
<protein>
    <submittedName>
        <fullName evidence="1">Type I-F CRISPR-associated endoribonuclease Cas6/Csy4</fullName>
    </submittedName>
</protein>
<dbReference type="Gene3D" id="3.30.70.2540">
    <property type="entry name" value="CRISPR-associated endoribonuclease Cas6/Csy4"/>
    <property type="match status" value="1"/>
</dbReference>
<dbReference type="RefSeq" id="WP_116007666.1">
    <property type="nucleotide sequence ID" value="NZ_QUOU01000001.1"/>
</dbReference>
<dbReference type="InterPro" id="IPR042564">
    <property type="entry name" value="CRISPR-Cas6/Csy4_sf"/>
</dbReference>
<name>A0A3E0TPS9_9GAMM</name>
<evidence type="ECO:0000313" key="2">
    <source>
        <dbReference type="Proteomes" id="UP000256478"/>
    </source>
</evidence>
<dbReference type="InterPro" id="IPR013396">
    <property type="entry name" value="CRISPR-assoc_prot_Csy4"/>
</dbReference>